<reference evidence="1" key="1">
    <citation type="journal article" date="2014" name="Int. J. Syst. Evol. Microbiol.">
        <title>Complete genome sequence of Corynebacterium casei LMG S-19264T (=DSM 44701T), isolated from a smear-ripened cheese.</title>
        <authorList>
            <consortium name="US DOE Joint Genome Institute (JGI-PGF)"/>
            <person name="Walter F."/>
            <person name="Albersmeier A."/>
            <person name="Kalinowski J."/>
            <person name="Ruckert C."/>
        </authorList>
    </citation>
    <scope>NUCLEOTIDE SEQUENCE</scope>
    <source>
        <strain evidence="1">CCM 8711</strain>
    </source>
</reference>
<comment type="caution">
    <text evidence="1">The sequence shown here is derived from an EMBL/GenBank/DDBJ whole genome shotgun (WGS) entry which is preliminary data.</text>
</comment>
<accession>A0A917J974</accession>
<evidence type="ECO:0000313" key="2">
    <source>
        <dbReference type="Proteomes" id="UP000662074"/>
    </source>
</evidence>
<evidence type="ECO:0000313" key="1">
    <source>
        <dbReference type="EMBL" id="GGI51088.1"/>
    </source>
</evidence>
<proteinExistence type="predicted"/>
<reference evidence="1" key="2">
    <citation type="submission" date="2020-09" db="EMBL/GenBank/DDBJ databases">
        <authorList>
            <person name="Sun Q."/>
            <person name="Sedlacek I."/>
        </authorList>
    </citation>
    <scope>NUCLEOTIDE SEQUENCE</scope>
    <source>
        <strain evidence="1">CCM 8711</strain>
    </source>
</reference>
<keyword evidence="2" id="KW-1185">Reference proteome</keyword>
<dbReference type="EMBL" id="BMDO01000006">
    <property type="protein sequence ID" value="GGI51088.1"/>
    <property type="molecule type" value="Genomic_DNA"/>
</dbReference>
<name>A0A917J974_9SPHI</name>
<sequence length="136" mass="15634">MNNDNLHATLVMVHPELKNDPLQNQGKIAMVNYDRDLNHEVYVAFENGQNAVYHPAELLRLKDKQEVFNDLMTNGSAMAPNDFKALYKIMLLQERETPKANWEALEIARDNPGTWARALEAPKQNRSVELNKAFTR</sequence>
<dbReference type="Proteomes" id="UP000662074">
    <property type="component" value="Unassembled WGS sequence"/>
</dbReference>
<dbReference type="AlphaFoldDB" id="A0A917J974"/>
<dbReference type="RefSeq" id="WP_188416843.1">
    <property type="nucleotide sequence ID" value="NZ_BMDO01000006.1"/>
</dbReference>
<protein>
    <submittedName>
        <fullName evidence="1">Uncharacterized protein</fullName>
    </submittedName>
</protein>
<gene>
    <name evidence="1" type="ORF">GCM10011425_23000</name>
</gene>
<organism evidence="1 2">
    <name type="scientific">Mucilaginibacter galii</name>
    <dbReference type="NCBI Taxonomy" id="2005073"/>
    <lineage>
        <taxon>Bacteria</taxon>
        <taxon>Pseudomonadati</taxon>
        <taxon>Bacteroidota</taxon>
        <taxon>Sphingobacteriia</taxon>
        <taxon>Sphingobacteriales</taxon>
        <taxon>Sphingobacteriaceae</taxon>
        <taxon>Mucilaginibacter</taxon>
    </lineage>
</organism>